<dbReference type="Pfam" id="PF13174">
    <property type="entry name" value="TPR_6"/>
    <property type="match status" value="2"/>
</dbReference>
<feature type="compositionally biased region" description="Acidic residues" evidence="2">
    <location>
        <begin position="579"/>
        <end position="591"/>
    </location>
</feature>
<name>U7D679_9BACT</name>
<evidence type="ECO:0000256" key="2">
    <source>
        <dbReference type="SAM" id="MobiDB-lite"/>
    </source>
</evidence>
<comment type="caution">
    <text evidence="4">The sequence shown here is derived from an EMBL/GenBank/DDBJ whole genome shotgun (WGS) entry which is preliminary data.</text>
</comment>
<keyword evidence="1" id="KW-0802">TPR repeat</keyword>
<keyword evidence="5" id="KW-1185">Reference proteome</keyword>
<organism evidence="4 5">
    <name type="scientific">Chitinivibrio alkaliphilus ACht1</name>
    <dbReference type="NCBI Taxonomy" id="1313304"/>
    <lineage>
        <taxon>Bacteria</taxon>
        <taxon>Pseudomonadati</taxon>
        <taxon>Fibrobacterota</taxon>
        <taxon>Chitinivibrionia</taxon>
        <taxon>Chitinivibrionales</taxon>
        <taxon>Chitinivibrionaceae</taxon>
        <taxon>Chitinivibrio</taxon>
    </lineage>
</organism>
<evidence type="ECO:0000256" key="1">
    <source>
        <dbReference type="PROSITE-ProRule" id="PRU00339"/>
    </source>
</evidence>
<dbReference type="InterPro" id="IPR019734">
    <property type="entry name" value="TPR_rpt"/>
</dbReference>
<dbReference type="SMART" id="SM00028">
    <property type="entry name" value="TPR"/>
    <property type="match status" value="2"/>
</dbReference>
<dbReference type="OrthoDB" id="9779191at2"/>
<feature type="repeat" description="TPR" evidence="1">
    <location>
        <begin position="116"/>
        <end position="149"/>
    </location>
</feature>
<dbReference type="EMBL" id="ASJR01000007">
    <property type="protein sequence ID" value="ERP32024.1"/>
    <property type="molecule type" value="Genomic_DNA"/>
</dbReference>
<gene>
    <name evidence="4" type="ORF">CALK_1005</name>
</gene>
<evidence type="ECO:0000256" key="3">
    <source>
        <dbReference type="SAM" id="SignalP"/>
    </source>
</evidence>
<dbReference type="STRING" id="1313304.CALK_1005"/>
<dbReference type="PROSITE" id="PS51257">
    <property type="entry name" value="PROKAR_LIPOPROTEIN"/>
    <property type="match status" value="1"/>
</dbReference>
<dbReference type="InterPro" id="IPR011990">
    <property type="entry name" value="TPR-like_helical_dom_sf"/>
</dbReference>
<dbReference type="RefSeq" id="WP_022636499.1">
    <property type="nucleotide sequence ID" value="NZ_ASJR01000007.1"/>
</dbReference>
<dbReference type="PROSITE" id="PS50005">
    <property type="entry name" value="TPR"/>
    <property type="match status" value="1"/>
</dbReference>
<evidence type="ECO:0000313" key="5">
    <source>
        <dbReference type="Proteomes" id="UP000017148"/>
    </source>
</evidence>
<sequence>MKSRALLLSFLFLISCAYFNTLYNGWEAYDTAYEQEQKLLSEGHDSARVTSRTAEQYERAVEKADKVFAQFPRSERFHPNAYFLRGIAAYRLGQYRMSLNSFQSLQAEFPQSSYIPESWLYLGRAYHAMGEYSLARNTYEYVLNSFPDLNENNRVTLLLAEVSAETDGRGGAVEFLITAYESAEEVGQKVYLIERISEYYYDLDLYDDALTWIARLPEFDDSYRSVFYLCDLRRIQILLAQQEYDHAAEKISQGLDRREYLEYRNELTYYRARVLLAQGEKNRAYRLFEEITYRSAADHIMASSWYTMATISLEVRGDLEQGRTELEEARSYAEGEMLQRIRRRLRGLTSVKEFRTAMEEERSENVSLDRYRVGEHFWLDVELPHKALAEFKYLLSDEDLSDSLRVKTLYSKAMLYRQVEADTLRSDSLFQSLIEEYPSSQAAQEAQNIMHQEVTVVTRRDSAAQRFRRSERLAERHDEYSEEVYYHYIITAMQYEDIPDIAAKALYAAGREASRRPTRRDDRLDTVVVQVYSRLCDSYPDSPQCAAVRPALETGAARGYLREYEERVAKEEEYATDPLAEEELPADEEPGEPTIPDFSDWF</sequence>
<feature type="chain" id="PRO_5004682222" evidence="3">
    <location>
        <begin position="18"/>
        <end position="602"/>
    </location>
</feature>
<dbReference type="eggNOG" id="COG4105">
    <property type="taxonomic scope" value="Bacteria"/>
</dbReference>
<reference evidence="4 5" key="1">
    <citation type="journal article" date="2013" name="Environ. Microbiol.">
        <title>Genome analysis of Chitinivibrio alkaliphilus gen. nov., sp. nov., a novel extremely haloalkaliphilic anaerobic chitinolytic bacterium from the candidate phylum Termite Group 3.</title>
        <authorList>
            <person name="Sorokin D.Y."/>
            <person name="Gumerov V.M."/>
            <person name="Rakitin A.L."/>
            <person name="Beletsky A.V."/>
            <person name="Damste J.S."/>
            <person name="Muyzer G."/>
            <person name="Mardanov A.V."/>
            <person name="Ravin N.V."/>
        </authorList>
    </citation>
    <scope>NUCLEOTIDE SEQUENCE [LARGE SCALE GENOMIC DNA]</scope>
    <source>
        <strain evidence="4 5">ACht1</strain>
    </source>
</reference>
<feature type="signal peptide" evidence="3">
    <location>
        <begin position="1"/>
        <end position="17"/>
    </location>
</feature>
<evidence type="ECO:0000313" key="4">
    <source>
        <dbReference type="EMBL" id="ERP32024.1"/>
    </source>
</evidence>
<dbReference type="Proteomes" id="UP000017148">
    <property type="component" value="Unassembled WGS sequence"/>
</dbReference>
<accession>U7D679</accession>
<keyword evidence="3" id="KW-0732">Signal</keyword>
<dbReference type="Gene3D" id="1.25.40.10">
    <property type="entry name" value="Tetratricopeptide repeat domain"/>
    <property type="match status" value="2"/>
</dbReference>
<protein>
    <submittedName>
        <fullName evidence="4">Uncharacterized protein</fullName>
    </submittedName>
</protein>
<dbReference type="AlphaFoldDB" id="U7D679"/>
<dbReference type="SUPFAM" id="SSF48452">
    <property type="entry name" value="TPR-like"/>
    <property type="match status" value="2"/>
</dbReference>
<proteinExistence type="predicted"/>
<feature type="region of interest" description="Disordered" evidence="2">
    <location>
        <begin position="571"/>
        <end position="602"/>
    </location>
</feature>